<dbReference type="Proteomes" id="UP001321492">
    <property type="component" value="Unassembled WGS sequence"/>
</dbReference>
<evidence type="ECO:0000313" key="10">
    <source>
        <dbReference type="Proteomes" id="UP001321492"/>
    </source>
</evidence>
<dbReference type="InterPro" id="IPR042088">
    <property type="entry name" value="OligoPept_F_C"/>
</dbReference>
<evidence type="ECO:0000259" key="8">
    <source>
        <dbReference type="Pfam" id="PF08439"/>
    </source>
</evidence>
<dbReference type="Pfam" id="PF01432">
    <property type="entry name" value="Peptidase_M3"/>
    <property type="match status" value="1"/>
</dbReference>
<dbReference type="Pfam" id="PF08439">
    <property type="entry name" value="Peptidase_M3_N"/>
    <property type="match status" value="1"/>
</dbReference>
<dbReference type="Gene3D" id="1.20.140.70">
    <property type="entry name" value="Oligopeptidase f, N-terminal domain"/>
    <property type="match status" value="1"/>
</dbReference>
<proteinExistence type="inferred from homology"/>
<reference evidence="9 10" key="1">
    <citation type="submission" date="2023-05" db="EMBL/GenBank/DDBJ databases">
        <title>Chelatococcus sp. nov., a moderately thermophilic bacterium isolated from hot spring microbial mat.</title>
        <authorList>
            <person name="Hu C.-J."/>
            <person name="Li W.-J."/>
        </authorList>
    </citation>
    <scope>NUCLEOTIDE SEQUENCE [LARGE SCALE GENOMIC DNA]</scope>
    <source>
        <strain evidence="9 10">SYSU G07232</strain>
    </source>
</reference>
<evidence type="ECO:0000256" key="5">
    <source>
        <dbReference type="ARBA" id="ARBA00023049"/>
    </source>
</evidence>
<gene>
    <name evidence="9" type="ORF">QNA08_08600</name>
</gene>
<keyword evidence="1 6" id="KW-0645">Protease</keyword>
<dbReference type="InterPro" id="IPR045090">
    <property type="entry name" value="Pept_M3A_M3B"/>
</dbReference>
<dbReference type="PANTHER" id="PTHR11804:SF5">
    <property type="entry name" value="OLIGOENDOPEPTIDASE F"/>
    <property type="match status" value="1"/>
</dbReference>
<keyword evidence="10" id="KW-1185">Reference proteome</keyword>
<comment type="caution">
    <text evidence="9">The sequence shown here is derived from an EMBL/GenBank/DDBJ whole genome shotgun (WGS) entry which is preliminary data.</text>
</comment>
<evidence type="ECO:0000256" key="4">
    <source>
        <dbReference type="ARBA" id="ARBA00022833"/>
    </source>
</evidence>
<comment type="cofactor">
    <cofactor evidence="6">
        <name>Zn(2+)</name>
        <dbReference type="ChEBI" id="CHEBI:29105"/>
    </cofactor>
    <text evidence="6">Binds 1 zinc ion.</text>
</comment>
<dbReference type="InterPro" id="IPR001567">
    <property type="entry name" value="Pept_M3A_M3B_dom"/>
</dbReference>
<organism evidence="9 10">
    <name type="scientific">Chelatococcus albus</name>
    <dbReference type="NCBI Taxonomy" id="3047466"/>
    <lineage>
        <taxon>Bacteria</taxon>
        <taxon>Pseudomonadati</taxon>
        <taxon>Pseudomonadota</taxon>
        <taxon>Alphaproteobacteria</taxon>
        <taxon>Hyphomicrobiales</taxon>
        <taxon>Chelatococcaceae</taxon>
        <taxon>Chelatococcus</taxon>
    </lineage>
</organism>
<protein>
    <submittedName>
        <fullName evidence="9">M3 family oligoendopeptidase</fullName>
        <ecNumber evidence="9">3.4.-.-</ecNumber>
    </submittedName>
</protein>
<keyword evidence="3 6" id="KW-0378">Hydrolase</keyword>
<feature type="domain" description="Oligopeptidase F N-terminal" evidence="8">
    <location>
        <begin position="126"/>
        <end position="194"/>
    </location>
</feature>
<dbReference type="SUPFAM" id="SSF55486">
    <property type="entry name" value="Metalloproteases ('zincins'), catalytic domain"/>
    <property type="match status" value="1"/>
</dbReference>
<keyword evidence="2 6" id="KW-0479">Metal-binding</keyword>
<dbReference type="GO" id="GO:0016787">
    <property type="term" value="F:hydrolase activity"/>
    <property type="evidence" value="ECO:0007669"/>
    <property type="project" value="UniProtKB-KW"/>
</dbReference>
<dbReference type="InterPro" id="IPR011977">
    <property type="entry name" value="Pept_M3B_clade3"/>
</dbReference>
<dbReference type="InterPro" id="IPR013647">
    <property type="entry name" value="OligopepF_N_dom"/>
</dbReference>
<keyword evidence="5 6" id="KW-0482">Metalloprotease</keyword>
<feature type="domain" description="Peptidase M3A/M3B catalytic" evidence="7">
    <location>
        <begin position="346"/>
        <end position="587"/>
    </location>
</feature>
<comment type="similarity">
    <text evidence="6">Belongs to the peptidase M3 family.</text>
</comment>
<sequence length="605" mass="67500">MSTAAAARVADGLGPLPEWDLTHLYPAMEAPAFAEDLARAEAECKAFAEAYRGKLDAIARGPEASVALGAAVERYEAIEDLLGRLMSYASLVYAGDTTDPKCAKFYGDTQERLTAASSELLFFTLELNRIDDAVIAAATASGPLARYRPWIEDIRKDKPYQLEDKIEQLFHEKSVTGRAAWNRLFDETIASLRFSVEGEELAIEPTLNKLQEPDEAVRKAAAEALAKVFRDNLRIFTLVTNTLGKDKEISDRWRGFEDVADSRHLANRVEREVVDALVRAVRDAYPRLSHRYYALKAKWFGKEKLDHWDRNAPLPQVETRAIGWDEARDTVLGAYAAFSPRMADIARRFFDERWIDAPVRPGKAPGAFAHPTVPSAHPYVLLNYQGKPRDVMTLAHELGHGVHQVLAAPNGALMAPTPLTLAETASVFGEMLTFRRLLAETHDPRQRKAMLAAKVEDMLNTVVRQIAFYSFERKVHTERRAGELTGDRLCELWLSVQEESLGPAIRLGPGYETFWAYIPHFVHSPFYVYAYAFGDCLVNSLYGVYEKAEAGFVDKYFALLSAGGTKHHSELLAPFGLDARDPAFWQIGLSMIEGLIDDLAAMEGA</sequence>
<evidence type="ECO:0000313" key="9">
    <source>
        <dbReference type="EMBL" id="MDJ1158290.1"/>
    </source>
</evidence>
<dbReference type="PANTHER" id="PTHR11804">
    <property type="entry name" value="PROTEASE M3 THIMET OLIGOPEPTIDASE-RELATED"/>
    <property type="match status" value="1"/>
</dbReference>
<evidence type="ECO:0000259" key="7">
    <source>
        <dbReference type="Pfam" id="PF01432"/>
    </source>
</evidence>
<name>A0ABT7AGT8_9HYPH</name>
<accession>A0ABT7AGT8</accession>
<evidence type="ECO:0000256" key="1">
    <source>
        <dbReference type="ARBA" id="ARBA00022670"/>
    </source>
</evidence>
<dbReference type="EMBL" id="JASJEV010000004">
    <property type="protein sequence ID" value="MDJ1158290.1"/>
    <property type="molecule type" value="Genomic_DNA"/>
</dbReference>
<evidence type="ECO:0000256" key="2">
    <source>
        <dbReference type="ARBA" id="ARBA00022723"/>
    </source>
</evidence>
<dbReference type="CDD" id="cd09610">
    <property type="entry name" value="M3B_PepF"/>
    <property type="match status" value="1"/>
</dbReference>
<evidence type="ECO:0000256" key="6">
    <source>
        <dbReference type="RuleBase" id="RU003435"/>
    </source>
</evidence>
<evidence type="ECO:0000256" key="3">
    <source>
        <dbReference type="ARBA" id="ARBA00022801"/>
    </source>
</evidence>
<dbReference type="EC" id="3.4.-.-" evidence="9"/>
<dbReference type="NCBIfam" id="TIGR02290">
    <property type="entry name" value="M3_fam_3"/>
    <property type="match status" value="1"/>
</dbReference>
<keyword evidence="4 6" id="KW-0862">Zinc</keyword>
<dbReference type="Gene3D" id="1.10.1370.20">
    <property type="entry name" value="Oligoendopeptidase f, C-terminal domain"/>
    <property type="match status" value="1"/>
</dbReference>